<dbReference type="AlphaFoldDB" id="C6TJI2"/>
<sequence>MEINSLSLPSCRMPSLLKDSRSSGSPQQQNKLTWWQNDKGVIGGYMPKQTSLCVLMLHYTENGFFPQAQTVWEQLLNSSFVPSVQFISRLFDAYAKHGKFDEVIDTLRYVDMRNFSILPDVYSLTISCFGREGQLELMEDMAKEMASRGIHICSRTANAFLLYCSIFGSLKEMENAYGRLKKSRFLIEKGSDSRCGLCVYKGEKILRIG</sequence>
<dbReference type="PANTHER" id="PTHR47493:SF1">
    <property type="entry name" value="OS08G0520200 PROTEIN"/>
    <property type="match status" value="1"/>
</dbReference>
<evidence type="ECO:0000256" key="2">
    <source>
        <dbReference type="SAM" id="MobiDB-lite"/>
    </source>
</evidence>
<dbReference type="InterPro" id="IPR011990">
    <property type="entry name" value="TPR-like_helical_dom_sf"/>
</dbReference>
<evidence type="ECO:0000313" key="3">
    <source>
        <dbReference type="EMBL" id="ACU23072.1"/>
    </source>
</evidence>
<dbReference type="OrthoDB" id="762539at2759"/>
<reference evidence="3" key="1">
    <citation type="submission" date="2009-08" db="EMBL/GenBank/DDBJ databases">
        <authorList>
            <person name="Cheung F."/>
            <person name="Xiao Y."/>
            <person name="Chan A."/>
            <person name="Moskal W."/>
            <person name="Town C.D."/>
        </authorList>
    </citation>
    <scope>NUCLEOTIDE SEQUENCE</scope>
</reference>
<dbReference type="KEGG" id="gmx:100791611"/>
<dbReference type="ExpressionAtlas" id="C6TJI2">
    <property type="expression patterns" value="baseline and differential"/>
</dbReference>
<dbReference type="Pfam" id="PF01535">
    <property type="entry name" value="PPR"/>
    <property type="match status" value="2"/>
</dbReference>
<name>C6TJI2_SOYBN</name>
<dbReference type="Gene3D" id="1.25.40.10">
    <property type="entry name" value="Tetratricopeptide repeat domain"/>
    <property type="match status" value="1"/>
</dbReference>
<proteinExistence type="evidence at transcript level"/>
<feature type="region of interest" description="Disordered" evidence="2">
    <location>
        <begin position="1"/>
        <end position="30"/>
    </location>
</feature>
<keyword evidence="1" id="KW-0677">Repeat</keyword>
<dbReference type="EMBL" id="BT097828">
    <property type="protein sequence ID" value="ACU23072.1"/>
    <property type="molecule type" value="mRNA"/>
</dbReference>
<dbReference type="GeneID" id="100791611"/>
<dbReference type="InterPro" id="IPR002885">
    <property type="entry name" value="PPR_rpt"/>
</dbReference>
<dbReference type="PANTHER" id="PTHR47493">
    <property type="entry name" value="OS08G0520200 PROTEIN"/>
    <property type="match status" value="1"/>
</dbReference>
<dbReference type="NCBIfam" id="TIGR00756">
    <property type="entry name" value="PPR"/>
    <property type="match status" value="1"/>
</dbReference>
<accession>C6TJI2</accession>
<evidence type="ECO:0000256" key="1">
    <source>
        <dbReference type="ARBA" id="ARBA00022737"/>
    </source>
</evidence>
<organism evidence="3">
    <name type="scientific">Glycine max</name>
    <name type="common">Soybean</name>
    <name type="synonym">Glycine hispida</name>
    <dbReference type="NCBI Taxonomy" id="3847"/>
    <lineage>
        <taxon>Eukaryota</taxon>
        <taxon>Viridiplantae</taxon>
        <taxon>Streptophyta</taxon>
        <taxon>Embryophyta</taxon>
        <taxon>Tracheophyta</taxon>
        <taxon>Spermatophyta</taxon>
        <taxon>Magnoliopsida</taxon>
        <taxon>eudicotyledons</taxon>
        <taxon>Gunneridae</taxon>
        <taxon>Pentapetalae</taxon>
        <taxon>rosids</taxon>
        <taxon>fabids</taxon>
        <taxon>Fabales</taxon>
        <taxon>Fabaceae</taxon>
        <taxon>Papilionoideae</taxon>
        <taxon>50 kb inversion clade</taxon>
        <taxon>NPAAA clade</taxon>
        <taxon>indigoferoid/millettioid clade</taxon>
        <taxon>Phaseoleae</taxon>
        <taxon>Glycine</taxon>
        <taxon>Glycine subgen. Soja</taxon>
    </lineage>
</organism>
<evidence type="ECO:0008006" key="4">
    <source>
        <dbReference type="Google" id="ProtNLM"/>
    </source>
</evidence>
<protein>
    <recommendedName>
        <fullName evidence="4">Pentacotripeptide-repeat region of PRORP domain-containing protein</fullName>
    </recommendedName>
</protein>